<proteinExistence type="predicted"/>
<comment type="caution">
    <text evidence="1">The sequence shown here is derived from an EMBL/GenBank/DDBJ whole genome shotgun (WGS) entry which is preliminary data.</text>
</comment>
<dbReference type="AlphaFoldDB" id="A0ABD0Q956"/>
<organism evidence="1 2">
    <name type="scientific">Cirrhinus mrigala</name>
    <name type="common">Mrigala</name>
    <dbReference type="NCBI Taxonomy" id="683832"/>
    <lineage>
        <taxon>Eukaryota</taxon>
        <taxon>Metazoa</taxon>
        <taxon>Chordata</taxon>
        <taxon>Craniata</taxon>
        <taxon>Vertebrata</taxon>
        <taxon>Euteleostomi</taxon>
        <taxon>Actinopterygii</taxon>
        <taxon>Neopterygii</taxon>
        <taxon>Teleostei</taxon>
        <taxon>Ostariophysi</taxon>
        <taxon>Cypriniformes</taxon>
        <taxon>Cyprinidae</taxon>
        <taxon>Labeoninae</taxon>
        <taxon>Labeonini</taxon>
        <taxon>Cirrhinus</taxon>
    </lineage>
</organism>
<dbReference type="Proteomes" id="UP001529510">
    <property type="component" value="Unassembled WGS sequence"/>
</dbReference>
<evidence type="ECO:0000313" key="2">
    <source>
        <dbReference type="Proteomes" id="UP001529510"/>
    </source>
</evidence>
<protein>
    <submittedName>
        <fullName evidence="1">Uncharacterized protein</fullName>
    </submittedName>
</protein>
<name>A0ABD0Q956_CIRMR</name>
<keyword evidence="2" id="KW-1185">Reference proteome</keyword>
<accession>A0ABD0Q956</accession>
<evidence type="ECO:0000313" key="1">
    <source>
        <dbReference type="EMBL" id="KAL0182773.1"/>
    </source>
</evidence>
<dbReference type="EMBL" id="JAMKFB020000010">
    <property type="protein sequence ID" value="KAL0182773.1"/>
    <property type="molecule type" value="Genomic_DNA"/>
</dbReference>
<reference evidence="1 2" key="1">
    <citation type="submission" date="2024-05" db="EMBL/GenBank/DDBJ databases">
        <title>Genome sequencing and assembly of Indian major carp, Cirrhinus mrigala (Hamilton, 1822).</title>
        <authorList>
            <person name="Mohindra V."/>
            <person name="Chowdhury L.M."/>
            <person name="Lal K."/>
            <person name="Jena J.K."/>
        </authorList>
    </citation>
    <scope>NUCLEOTIDE SEQUENCE [LARGE SCALE GENOMIC DNA]</scope>
    <source>
        <strain evidence="1">CM1030</strain>
        <tissue evidence="1">Blood</tissue>
    </source>
</reference>
<sequence>MSGIKCIHNCSSERKRHCVFALSADIQICETVHHLPALPDPDLRRNSGRLLQI</sequence>
<gene>
    <name evidence="1" type="ORF">M9458_022148</name>
</gene>
<feature type="non-terminal residue" evidence="1">
    <location>
        <position position="53"/>
    </location>
</feature>